<dbReference type="InterPro" id="IPR050601">
    <property type="entry name" value="CPA3_antiporter_subunitC"/>
</dbReference>
<comment type="caution">
    <text evidence="9">The sequence shown here is derived from an EMBL/GenBank/DDBJ whole genome shotgun (WGS) entry which is preliminary data.</text>
</comment>
<evidence type="ECO:0000256" key="7">
    <source>
        <dbReference type="SAM" id="MobiDB-lite"/>
    </source>
</evidence>
<accession>A0A9X1RN52</accession>
<feature type="transmembrane region" description="Helical" evidence="8">
    <location>
        <begin position="28"/>
        <end position="46"/>
    </location>
</feature>
<sequence>MEAAFAAAIGVLCACGIYLLLCERVLPVILGITLFSYAINLFLLGMGRLATGKPPVIAGGAAQSGAQYADPVPQALVLTAIVIGFAMTAFTVVLALRSLALTGSDHVDGQVDGQAGEKNTGEANRLLNEEETRGA</sequence>
<dbReference type="PANTHER" id="PTHR34583:SF2">
    <property type="entry name" value="ANTIPORTER SUBUNIT MNHC2-RELATED"/>
    <property type="match status" value="1"/>
</dbReference>
<evidence type="ECO:0000313" key="10">
    <source>
        <dbReference type="Proteomes" id="UP001139308"/>
    </source>
</evidence>
<keyword evidence="4 8" id="KW-0812">Transmembrane</keyword>
<evidence type="ECO:0000256" key="4">
    <source>
        <dbReference type="ARBA" id="ARBA00022692"/>
    </source>
</evidence>
<dbReference type="Gene3D" id="1.10.287.3510">
    <property type="match status" value="1"/>
</dbReference>
<evidence type="ECO:0000256" key="8">
    <source>
        <dbReference type="SAM" id="Phobius"/>
    </source>
</evidence>
<feature type="transmembrane region" description="Helical" evidence="8">
    <location>
        <begin position="75"/>
        <end position="96"/>
    </location>
</feature>
<dbReference type="InterPro" id="IPR039428">
    <property type="entry name" value="NUOK/Mnh_C1-like"/>
</dbReference>
<comment type="subcellular location">
    <subcellularLocation>
        <location evidence="1">Cell membrane</location>
        <topology evidence="1">Multi-pass membrane protein</topology>
    </subcellularLocation>
</comment>
<evidence type="ECO:0000256" key="3">
    <source>
        <dbReference type="ARBA" id="ARBA00022475"/>
    </source>
</evidence>
<gene>
    <name evidence="9" type="ORF">L5014_12515</name>
</gene>
<evidence type="ECO:0000256" key="1">
    <source>
        <dbReference type="ARBA" id="ARBA00004651"/>
    </source>
</evidence>
<dbReference type="Pfam" id="PF00420">
    <property type="entry name" value="Oxidored_q2"/>
    <property type="match status" value="1"/>
</dbReference>
<comment type="similarity">
    <text evidence="2">Belongs to the CPA3 antiporters (TC 2.A.63) subunit C family.</text>
</comment>
<keyword evidence="5 8" id="KW-1133">Transmembrane helix</keyword>
<protein>
    <submittedName>
        <fullName evidence="9">Na+/H+ antiporter subunit C</fullName>
    </submittedName>
</protein>
<keyword evidence="6 8" id="KW-0472">Membrane</keyword>
<evidence type="ECO:0000256" key="5">
    <source>
        <dbReference type="ARBA" id="ARBA00022989"/>
    </source>
</evidence>
<keyword evidence="10" id="KW-1185">Reference proteome</keyword>
<dbReference type="PANTHER" id="PTHR34583">
    <property type="entry name" value="ANTIPORTER SUBUNIT MNHC2-RELATED"/>
    <property type="match status" value="1"/>
</dbReference>
<evidence type="ECO:0000313" key="9">
    <source>
        <dbReference type="EMBL" id="MCG5074175.1"/>
    </source>
</evidence>
<evidence type="ECO:0000256" key="2">
    <source>
        <dbReference type="ARBA" id="ARBA00010388"/>
    </source>
</evidence>
<dbReference type="RefSeq" id="WP_238463998.1">
    <property type="nucleotide sequence ID" value="NZ_JAKLJA010000008.1"/>
</dbReference>
<feature type="transmembrane region" description="Helical" evidence="8">
    <location>
        <begin position="6"/>
        <end position="21"/>
    </location>
</feature>
<feature type="region of interest" description="Disordered" evidence="7">
    <location>
        <begin position="110"/>
        <end position="135"/>
    </location>
</feature>
<evidence type="ECO:0000256" key="6">
    <source>
        <dbReference type="ARBA" id="ARBA00023136"/>
    </source>
</evidence>
<name>A0A9X1RN52_9BURK</name>
<dbReference type="NCBIfam" id="NF006573">
    <property type="entry name" value="PRK09094.1"/>
    <property type="match status" value="1"/>
</dbReference>
<dbReference type="GO" id="GO:0005886">
    <property type="term" value="C:plasma membrane"/>
    <property type="evidence" value="ECO:0007669"/>
    <property type="project" value="UniProtKB-SubCell"/>
</dbReference>
<proteinExistence type="inferred from homology"/>
<dbReference type="Proteomes" id="UP001139308">
    <property type="component" value="Unassembled WGS sequence"/>
</dbReference>
<dbReference type="AlphaFoldDB" id="A0A9X1RN52"/>
<keyword evidence="3" id="KW-1003">Cell membrane</keyword>
<organism evidence="9 10">
    <name type="scientific">Paraburkholderia tagetis</name>
    <dbReference type="NCBI Taxonomy" id="2913261"/>
    <lineage>
        <taxon>Bacteria</taxon>
        <taxon>Pseudomonadati</taxon>
        <taxon>Pseudomonadota</taxon>
        <taxon>Betaproteobacteria</taxon>
        <taxon>Burkholderiales</taxon>
        <taxon>Burkholderiaceae</taxon>
        <taxon>Paraburkholderia</taxon>
    </lineage>
</organism>
<dbReference type="EMBL" id="JAKLJA010000008">
    <property type="protein sequence ID" value="MCG5074175.1"/>
    <property type="molecule type" value="Genomic_DNA"/>
</dbReference>
<reference evidence="9" key="1">
    <citation type="submission" date="2022-01" db="EMBL/GenBank/DDBJ databases">
        <title>Genome sequence and assembly of Parabukholderia sp. RG36.</title>
        <authorList>
            <person name="Chhetri G."/>
        </authorList>
    </citation>
    <scope>NUCLEOTIDE SEQUENCE</scope>
    <source>
        <strain evidence="9">RG36</strain>
    </source>
</reference>